<dbReference type="KEGG" id="mgel:G5B37_08045"/>
<evidence type="ECO:0008006" key="3">
    <source>
        <dbReference type="Google" id="ProtNLM"/>
    </source>
</evidence>
<proteinExistence type="predicted"/>
<dbReference type="RefSeq" id="WP_164679529.1">
    <property type="nucleotide sequence ID" value="NZ_CP049057.1"/>
</dbReference>
<protein>
    <recommendedName>
        <fullName evidence="3">Lipoprotein</fullName>
    </recommendedName>
</protein>
<dbReference type="AlphaFoldDB" id="A0A6G6GLW6"/>
<organism evidence="1 2">
    <name type="scientific">Rasiella rasia</name>
    <dbReference type="NCBI Taxonomy" id="2744027"/>
    <lineage>
        <taxon>Bacteria</taxon>
        <taxon>Pseudomonadati</taxon>
        <taxon>Bacteroidota</taxon>
        <taxon>Flavobacteriia</taxon>
        <taxon>Flavobacteriales</taxon>
        <taxon>Flavobacteriaceae</taxon>
        <taxon>Rasiella</taxon>
    </lineage>
</organism>
<keyword evidence="2" id="KW-1185">Reference proteome</keyword>
<dbReference type="PROSITE" id="PS51257">
    <property type="entry name" value="PROKAR_LIPOPROTEIN"/>
    <property type="match status" value="1"/>
</dbReference>
<name>A0A6G6GLW6_9FLAO</name>
<gene>
    <name evidence="1" type="ORF">G5B37_08045</name>
</gene>
<dbReference type="Proteomes" id="UP000505306">
    <property type="component" value="Chromosome"/>
</dbReference>
<evidence type="ECO:0000313" key="1">
    <source>
        <dbReference type="EMBL" id="QIE59514.1"/>
    </source>
</evidence>
<dbReference type="EMBL" id="CP049057">
    <property type="protein sequence ID" value="QIE59514.1"/>
    <property type="molecule type" value="Genomic_DNA"/>
</dbReference>
<reference evidence="1 2" key="1">
    <citation type="submission" date="2020-02" db="EMBL/GenBank/DDBJ databases">
        <title>Complete genome sequence of Flavobacteriaceae bacterium.</title>
        <authorList>
            <person name="Kim S.-J."/>
            <person name="Kim Y.-S."/>
            <person name="Kim K.-H."/>
        </authorList>
    </citation>
    <scope>NUCLEOTIDE SEQUENCE [LARGE SCALE GENOMIC DNA]</scope>
    <source>
        <strain evidence="1 2">RR4-40</strain>
    </source>
</reference>
<evidence type="ECO:0000313" key="2">
    <source>
        <dbReference type="Proteomes" id="UP000505306"/>
    </source>
</evidence>
<accession>A0A6G6GLW6</accession>
<sequence>MNSIIKKISLLIFAASLMTSCLIHNPKKEDCFIKEIEVVKISEGGVKDLVFHDKDGNFFYINRGLENGFTIENATEAVLNKKVKLHIANSWMGENSKHISQLEVDGNILYTEFNGDLAVTLNH</sequence>